<evidence type="ECO:0000313" key="1">
    <source>
        <dbReference type="EMBL" id="KAE8925071.1"/>
    </source>
</evidence>
<dbReference type="Proteomes" id="UP000429523">
    <property type="component" value="Unassembled WGS sequence"/>
</dbReference>
<dbReference type="EMBL" id="QXGF01002350">
    <property type="protein sequence ID" value="KAE8925071.1"/>
    <property type="molecule type" value="Genomic_DNA"/>
</dbReference>
<organism evidence="1 9">
    <name type="scientific">Phytophthora fragariae</name>
    <dbReference type="NCBI Taxonomy" id="53985"/>
    <lineage>
        <taxon>Eukaryota</taxon>
        <taxon>Sar</taxon>
        <taxon>Stramenopiles</taxon>
        <taxon>Oomycota</taxon>
        <taxon>Peronosporomycetes</taxon>
        <taxon>Peronosporales</taxon>
        <taxon>Peronosporaceae</taxon>
        <taxon>Phytophthora</taxon>
    </lineage>
</organism>
<accession>A0A6A3E0B8</accession>
<comment type="caution">
    <text evidence="1">The sequence shown here is derived from an EMBL/GenBank/DDBJ whole genome shotgun (WGS) entry which is preliminary data.</text>
</comment>
<evidence type="ECO:0000313" key="6">
    <source>
        <dbReference type="EMBL" id="KAE9194554.1"/>
    </source>
</evidence>
<evidence type="ECO:0000313" key="13">
    <source>
        <dbReference type="Proteomes" id="UP000440732"/>
    </source>
</evidence>
<evidence type="ECO:0000313" key="10">
    <source>
        <dbReference type="Proteomes" id="UP000433483"/>
    </source>
</evidence>
<dbReference type="EMBL" id="QXGC01001872">
    <property type="protein sequence ID" value="KAE9194554.1"/>
    <property type="molecule type" value="Genomic_DNA"/>
</dbReference>
<name>A0A6A3E0B8_9STRA</name>
<dbReference type="Proteomes" id="UP000476176">
    <property type="component" value="Unassembled WGS sequence"/>
</dbReference>
<evidence type="ECO:0000313" key="8">
    <source>
        <dbReference type="EMBL" id="KAE9282303.1"/>
    </source>
</evidence>
<proteinExistence type="predicted"/>
<evidence type="ECO:0000313" key="9">
    <source>
        <dbReference type="Proteomes" id="UP000429523"/>
    </source>
</evidence>
<evidence type="ECO:0000313" key="3">
    <source>
        <dbReference type="EMBL" id="KAE9104498.1"/>
    </source>
</evidence>
<dbReference type="EMBL" id="QXGB01003210">
    <property type="protein sequence ID" value="KAE9172093.1"/>
    <property type="molecule type" value="Genomic_DNA"/>
</dbReference>
<evidence type="ECO:0000313" key="7">
    <source>
        <dbReference type="EMBL" id="KAE9201291.1"/>
    </source>
</evidence>
<gene>
    <name evidence="8" type="ORF">PF001_g23380</name>
    <name evidence="7" type="ORF">PF002_g21583</name>
    <name evidence="6" type="ORF">PF004_g20695</name>
    <name evidence="5" type="ORF">PF005_g26865</name>
    <name evidence="4" type="ORF">PF006_g20463</name>
    <name evidence="3" type="ORF">PF007_g14039</name>
    <name evidence="1" type="ORF">PF009_g24715</name>
    <name evidence="2" type="ORF">PF011_g19403</name>
</gene>
<evidence type="ECO:0000313" key="5">
    <source>
        <dbReference type="EMBL" id="KAE9172093.1"/>
    </source>
</evidence>
<evidence type="ECO:0000313" key="12">
    <source>
        <dbReference type="Proteomes" id="UP000440367"/>
    </source>
</evidence>
<sequence>MLTLVGLQDPADGHGRHVAAQYAAVEAAFKNDLQWHGGLCTVDVSGLLGQSTARLREFWRVNYGRLHSQ</sequence>
<dbReference type="EMBL" id="QXGE01002390">
    <property type="protein sequence ID" value="KAE9282303.1"/>
    <property type="molecule type" value="Genomic_DNA"/>
</dbReference>
<dbReference type="EMBL" id="QXFW01001642">
    <property type="protein sequence ID" value="KAE8987878.1"/>
    <property type="molecule type" value="Genomic_DNA"/>
</dbReference>
<evidence type="ECO:0000313" key="4">
    <source>
        <dbReference type="EMBL" id="KAE9110390.1"/>
    </source>
</evidence>
<dbReference type="AlphaFoldDB" id="A0A6A3E0B8"/>
<protein>
    <submittedName>
        <fullName evidence="1">Uncharacterized protein</fullName>
    </submittedName>
</protein>
<dbReference type="Proteomes" id="UP000440732">
    <property type="component" value="Unassembled WGS sequence"/>
</dbReference>
<evidence type="ECO:0000313" key="2">
    <source>
        <dbReference type="EMBL" id="KAE8987878.1"/>
    </source>
</evidence>
<keyword evidence="10" id="KW-1185">Reference proteome</keyword>
<evidence type="ECO:0000313" key="16">
    <source>
        <dbReference type="Proteomes" id="UP000476176"/>
    </source>
</evidence>
<evidence type="ECO:0000313" key="11">
    <source>
        <dbReference type="Proteomes" id="UP000437068"/>
    </source>
</evidence>
<dbReference type="Proteomes" id="UP000440367">
    <property type="component" value="Unassembled WGS sequence"/>
</dbReference>
<dbReference type="Proteomes" id="UP000437068">
    <property type="component" value="Unassembled WGS sequence"/>
</dbReference>
<dbReference type="Proteomes" id="UP000460718">
    <property type="component" value="Unassembled WGS sequence"/>
</dbReference>
<evidence type="ECO:0000313" key="14">
    <source>
        <dbReference type="Proteomes" id="UP000441208"/>
    </source>
</evidence>
<dbReference type="EMBL" id="QXFZ01000797">
    <property type="protein sequence ID" value="KAE9104498.1"/>
    <property type="molecule type" value="Genomic_DNA"/>
</dbReference>
<dbReference type="Proteomes" id="UP000433483">
    <property type="component" value="Unassembled WGS sequence"/>
</dbReference>
<dbReference type="Proteomes" id="UP000441208">
    <property type="component" value="Unassembled WGS sequence"/>
</dbReference>
<reference evidence="9 10" key="1">
    <citation type="submission" date="2018-08" db="EMBL/GenBank/DDBJ databases">
        <title>Genomic investigation of the strawberry pathogen Phytophthora fragariae indicates pathogenicity is determined by transcriptional variation in three key races.</title>
        <authorList>
            <person name="Adams T.M."/>
            <person name="Armitage A.D."/>
            <person name="Sobczyk M.K."/>
            <person name="Bates H.J."/>
            <person name="Dunwell J.M."/>
            <person name="Nellist C.F."/>
            <person name="Harrison R.J."/>
        </authorList>
    </citation>
    <scope>NUCLEOTIDE SEQUENCE [LARGE SCALE GENOMIC DNA]</scope>
    <source>
        <strain evidence="8 11">A4</strain>
        <strain evidence="7 12">BC-1</strain>
        <strain evidence="6 16">BC-23</strain>
        <strain evidence="5 10">NOV-27</strain>
        <strain evidence="4 13">NOV-5</strain>
        <strain evidence="3 14">NOV-71</strain>
        <strain evidence="1 9">NOV-9</strain>
        <strain evidence="2 15">SCRP245</strain>
    </source>
</reference>
<dbReference type="EMBL" id="QXGD01001670">
    <property type="protein sequence ID" value="KAE9201291.1"/>
    <property type="molecule type" value="Genomic_DNA"/>
</dbReference>
<evidence type="ECO:0000313" key="15">
    <source>
        <dbReference type="Proteomes" id="UP000460718"/>
    </source>
</evidence>
<dbReference type="EMBL" id="QXGA01001785">
    <property type="protein sequence ID" value="KAE9110390.1"/>
    <property type="molecule type" value="Genomic_DNA"/>
</dbReference>